<organism evidence="4 5">
    <name type="scientific">Desulforhabdus amnigena</name>
    <dbReference type="NCBI Taxonomy" id="40218"/>
    <lineage>
        <taxon>Bacteria</taxon>
        <taxon>Pseudomonadati</taxon>
        <taxon>Thermodesulfobacteriota</taxon>
        <taxon>Syntrophobacteria</taxon>
        <taxon>Syntrophobacterales</taxon>
        <taxon>Syntrophobacteraceae</taxon>
        <taxon>Desulforhabdus</taxon>
    </lineage>
</organism>
<dbReference type="GO" id="GO:0009060">
    <property type="term" value="P:aerobic respiration"/>
    <property type="evidence" value="ECO:0007669"/>
    <property type="project" value="InterPro"/>
</dbReference>
<keyword evidence="1" id="KW-0679">Respiratory chain</keyword>
<dbReference type="GO" id="GO:0020037">
    <property type="term" value="F:heme binding"/>
    <property type="evidence" value="ECO:0007669"/>
    <property type="project" value="InterPro"/>
</dbReference>
<feature type="transmembrane region" description="Helical" evidence="2">
    <location>
        <begin position="340"/>
        <end position="360"/>
    </location>
</feature>
<dbReference type="GO" id="GO:0015990">
    <property type="term" value="P:electron transport coupled proton transport"/>
    <property type="evidence" value="ECO:0007669"/>
    <property type="project" value="TreeGrafter"/>
</dbReference>
<keyword evidence="2" id="KW-0472">Membrane</keyword>
<feature type="domain" description="Cytochrome oxidase subunit I profile" evidence="3">
    <location>
        <begin position="15"/>
        <end position="455"/>
    </location>
</feature>
<sequence length="455" mass="50428">MEFLRDEPHGTVKAYYLSSAIWMVLGTLAGFTGAVELIAPELLGNIPWIVFGRIRPMHTNAVIFGFVGSALIGSAHYIVPTMVRAPLYSERLGKATVWLWNFSVAAGTITLSLGYSQNREYAEWIWPIDVMILAALGMVFHNLLETVRRRKEELLYVSVWYVFGALVFTFFIYFFGNAVWNPSTGSITGIPDGILAWFYGHGVVGLFLTPLAVAIAYYVIPITCRAPLYSHTLSLLGFWSLLMIYTHIGTHHILQAPTPTWLKVIAITGSIAMLLPVATVLINLWLTMRERLPYILGDTGGKFVLAGTVWYLLTCLQGPLQSLPSVQKITHFNNWVVAHAHMGVLGFSGIIALGGMYFILPRITGRPLYSKFLADIQYWLVLLGMSGFFAILTAAGLIQGNGWLNGETVYRVLPEIHVYMILRLAVGTLIVSGAMIGLYNVYRSLYSSGTGRETS</sequence>
<dbReference type="PROSITE" id="PS50855">
    <property type="entry name" value="COX1"/>
    <property type="match status" value="1"/>
</dbReference>
<evidence type="ECO:0000313" key="5">
    <source>
        <dbReference type="Proteomes" id="UP001144372"/>
    </source>
</evidence>
<evidence type="ECO:0000313" key="4">
    <source>
        <dbReference type="EMBL" id="GLI36247.1"/>
    </source>
</evidence>
<dbReference type="EMBL" id="BSDR01000001">
    <property type="protein sequence ID" value="GLI36247.1"/>
    <property type="molecule type" value="Genomic_DNA"/>
</dbReference>
<proteinExistence type="predicted"/>
<feature type="transmembrane region" description="Helical" evidence="2">
    <location>
        <begin position="418"/>
        <end position="442"/>
    </location>
</feature>
<keyword evidence="2" id="KW-0812">Transmembrane</keyword>
<evidence type="ECO:0000256" key="2">
    <source>
        <dbReference type="SAM" id="Phobius"/>
    </source>
</evidence>
<feature type="transmembrane region" description="Helical" evidence="2">
    <location>
        <begin position="232"/>
        <end position="254"/>
    </location>
</feature>
<dbReference type="InterPro" id="IPR000883">
    <property type="entry name" value="Cyt_C_Oxase_1"/>
</dbReference>
<keyword evidence="1" id="KW-0813">Transport</keyword>
<feature type="transmembrane region" description="Helical" evidence="2">
    <location>
        <begin position="372"/>
        <end position="398"/>
    </location>
</feature>
<name>A0A9W6FWR3_9BACT</name>
<comment type="caution">
    <text evidence="4">The sequence shown here is derived from an EMBL/GenBank/DDBJ whole genome shotgun (WGS) entry which is preliminary data.</text>
</comment>
<dbReference type="GO" id="GO:0022904">
    <property type="term" value="P:respiratory electron transport chain"/>
    <property type="evidence" value="ECO:0007669"/>
    <property type="project" value="TreeGrafter"/>
</dbReference>
<dbReference type="GO" id="GO:0004129">
    <property type="term" value="F:cytochrome-c oxidase activity"/>
    <property type="evidence" value="ECO:0007669"/>
    <property type="project" value="InterPro"/>
</dbReference>
<feature type="transmembrane region" description="Helical" evidence="2">
    <location>
        <begin position="260"/>
        <end position="282"/>
    </location>
</feature>
<keyword evidence="5" id="KW-1185">Reference proteome</keyword>
<evidence type="ECO:0000259" key="3">
    <source>
        <dbReference type="PROSITE" id="PS50855"/>
    </source>
</evidence>
<feature type="transmembrane region" description="Helical" evidence="2">
    <location>
        <begin position="20"/>
        <end position="39"/>
    </location>
</feature>
<dbReference type="GO" id="GO:0016020">
    <property type="term" value="C:membrane"/>
    <property type="evidence" value="ECO:0007669"/>
    <property type="project" value="InterPro"/>
</dbReference>
<feature type="transmembrane region" description="Helical" evidence="2">
    <location>
        <begin position="124"/>
        <end position="143"/>
    </location>
</feature>
<dbReference type="InterPro" id="IPR023616">
    <property type="entry name" value="Cyt_c_oxase-like_su1_dom"/>
</dbReference>
<dbReference type="AlphaFoldDB" id="A0A9W6FWR3"/>
<feature type="transmembrane region" description="Helical" evidence="2">
    <location>
        <begin position="60"/>
        <end position="79"/>
    </location>
</feature>
<dbReference type="Proteomes" id="UP001144372">
    <property type="component" value="Unassembled WGS sequence"/>
</dbReference>
<evidence type="ECO:0000256" key="1">
    <source>
        <dbReference type="ARBA" id="ARBA00022660"/>
    </source>
</evidence>
<dbReference type="PANTHER" id="PTHR10422">
    <property type="entry name" value="CYTOCHROME C OXIDASE SUBUNIT 1"/>
    <property type="match status" value="1"/>
</dbReference>
<feature type="transmembrane region" description="Helical" evidence="2">
    <location>
        <begin position="155"/>
        <end position="176"/>
    </location>
</feature>
<dbReference type="Pfam" id="PF00115">
    <property type="entry name" value="COX1"/>
    <property type="match status" value="1"/>
</dbReference>
<accession>A0A9W6FWR3</accession>
<dbReference type="InterPro" id="IPR036927">
    <property type="entry name" value="Cyt_c_oxase-like_su1_sf"/>
</dbReference>
<gene>
    <name evidence="4" type="ORF">DAMNIGENAA_36800</name>
</gene>
<reference evidence="4" key="1">
    <citation type="submission" date="2022-12" db="EMBL/GenBank/DDBJ databases">
        <title>Reference genome sequencing for broad-spectrum identification of bacterial and archaeal isolates by mass spectrometry.</title>
        <authorList>
            <person name="Sekiguchi Y."/>
            <person name="Tourlousse D.M."/>
        </authorList>
    </citation>
    <scope>NUCLEOTIDE SEQUENCE</scope>
    <source>
        <strain evidence="4">ASRB1</strain>
    </source>
</reference>
<keyword evidence="1" id="KW-0249">Electron transport</keyword>
<feature type="transmembrane region" description="Helical" evidence="2">
    <location>
        <begin position="303"/>
        <end position="320"/>
    </location>
</feature>
<dbReference type="SUPFAM" id="SSF81442">
    <property type="entry name" value="Cytochrome c oxidase subunit I-like"/>
    <property type="match status" value="1"/>
</dbReference>
<protein>
    <recommendedName>
        <fullName evidence="3">Cytochrome oxidase subunit I profile domain-containing protein</fullName>
    </recommendedName>
</protein>
<dbReference type="Gene3D" id="1.20.210.10">
    <property type="entry name" value="Cytochrome c oxidase-like, subunit I domain"/>
    <property type="match status" value="1"/>
</dbReference>
<feature type="transmembrane region" description="Helical" evidence="2">
    <location>
        <begin position="196"/>
        <end position="220"/>
    </location>
</feature>
<dbReference type="PANTHER" id="PTHR10422:SF29">
    <property type="entry name" value="CYTOCHROME C OXIDASE SUBUNIT 1 HOMOLOG, BACTEROID"/>
    <property type="match status" value="1"/>
</dbReference>
<keyword evidence="2" id="KW-1133">Transmembrane helix</keyword>
<dbReference type="RefSeq" id="WP_281796504.1">
    <property type="nucleotide sequence ID" value="NZ_BSDR01000001.1"/>
</dbReference>